<dbReference type="InterPro" id="IPR036979">
    <property type="entry name" value="CM_dom_sf"/>
</dbReference>
<dbReference type="EMBL" id="QFRA01000021">
    <property type="protein sequence ID" value="PZR04134.1"/>
    <property type="molecule type" value="Genomic_DNA"/>
</dbReference>
<dbReference type="InterPro" id="IPR010958">
    <property type="entry name" value="Chorismate_mutase_highGC-bac"/>
</dbReference>
<gene>
    <name evidence="2" type="ORF">DI525_07865</name>
</gene>
<protein>
    <submittedName>
        <fullName evidence="2">Chorismate mutase</fullName>
    </submittedName>
</protein>
<evidence type="ECO:0000256" key="1">
    <source>
        <dbReference type="SAM" id="MobiDB-lite"/>
    </source>
</evidence>
<feature type="region of interest" description="Disordered" evidence="1">
    <location>
        <begin position="1"/>
        <end position="25"/>
    </location>
</feature>
<dbReference type="InterPro" id="IPR036263">
    <property type="entry name" value="Chorismate_II_sf"/>
</dbReference>
<evidence type="ECO:0000313" key="3">
    <source>
        <dbReference type="Proteomes" id="UP000249432"/>
    </source>
</evidence>
<reference evidence="2 3" key="1">
    <citation type="submission" date="2017-08" db="EMBL/GenBank/DDBJ databases">
        <title>Infants hospitalized years apart are colonized by the same room-sourced microbial strains.</title>
        <authorList>
            <person name="Brooks B."/>
            <person name="Olm M.R."/>
            <person name="Firek B.A."/>
            <person name="Baker R."/>
            <person name="Thomas B.C."/>
            <person name="Morowitz M.J."/>
            <person name="Banfield J.F."/>
        </authorList>
    </citation>
    <scope>NUCLEOTIDE SEQUENCE [LARGE SCALE GENOMIC DNA]</scope>
    <source>
        <strain evidence="2">S2_003_000_R1_3</strain>
    </source>
</reference>
<dbReference type="RefSeq" id="WP_012731134.1">
    <property type="nucleotide sequence ID" value="NZ_CAKZHK010000008.1"/>
</dbReference>
<proteinExistence type="predicted"/>
<dbReference type="SMART" id="SM00830">
    <property type="entry name" value="CM_2"/>
    <property type="match status" value="1"/>
</dbReference>
<dbReference type="GO" id="GO:0046417">
    <property type="term" value="P:chorismate metabolic process"/>
    <property type="evidence" value="ECO:0007669"/>
    <property type="project" value="InterPro"/>
</dbReference>
<dbReference type="SUPFAM" id="SSF48600">
    <property type="entry name" value="Chorismate mutase II"/>
    <property type="match status" value="1"/>
</dbReference>
<name>A0A2W5ULK7_9CORY</name>
<accession>A0A2W5ULK7</accession>
<dbReference type="AlphaFoldDB" id="A0A2W5ULK7"/>
<dbReference type="NCBIfam" id="NF005894">
    <property type="entry name" value="PRK07857.1"/>
    <property type="match status" value="1"/>
</dbReference>
<feature type="compositionally biased region" description="Polar residues" evidence="1">
    <location>
        <begin position="7"/>
        <end position="22"/>
    </location>
</feature>
<sequence>MTEPRDSLSTSSEVTSGTSDPLSNERIQELRKEINQLDNTIISAIKRRTEISHLIGQSRMGSGGTRLVHTREVAIINEFREELGTEGPAIASALLRMGRGRLG</sequence>
<dbReference type="PROSITE" id="PS51168">
    <property type="entry name" value="CHORISMATE_MUT_2"/>
    <property type="match status" value="1"/>
</dbReference>
<dbReference type="Proteomes" id="UP000249432">
    <property type="component" value="Unassembled WGS sequence"/>
</dbReference>
<dbReference type="GO" id="GO:0004106">
    <property type="term" value="F:chorismate mutase activity"/>
    <property type="evidence" value="ECO:0007669"/>
    <property type="project" value="InterPro"/>
</dbReference>
<dbReference type="OMA" id="TIGKTRM"/>
<dbReference type="NCBIfam" id="TIGR01808">
    <property type="entry name" value="CM_M_hiGC-arch"/>
    <property type="match status" value="1"/>
</dbReference>
<dbReference type="Gene3D" id="1.20.59.10">
    <property type="entry name" value="Chorismate mutase"/>
    <property type="match status" value="1"/>
</dbReference>
<dbReference type="InterPro" id="IPR002701">
    <property type="entry name" value="CM_II_prokaryot"/>
</dbReference>
<dbReference type="Pfam" id="PF01817">
    <property type="entry name" value="CM_2"/>
    <property type="match status" value="1"/>
</dbReference>
<comment type="caution">
    <text evidence="2">The sequence shown here is derived from an EMBL/GenBank/DDBJ whole genome shotgun (WGS) entry which is preliminary data.</text>
</comment>
<evidence type="ECO:0000313" key="2">
    <source>
        <dbReference type="EMBL" id="PZR04134.1"/>
    </source>
</evidence>
<organism evidence="2 3">
    <name type="scientific">Corynebacterium kroppenstedtii</name>
    <dbReference type="NCBI Taxonomy" id="161879"/>
    <lineage>
        <taxon>Bacteria</taxon>
        <taxon>Bacillati</taxon>
        <taxon>Actinomycetota</taxon>
        <taxon>Actinomycetes</taxon>
        <taxon>Mycobacteriales</taxon>
        <taxon>Corynebacteriaceae</taxon>
        <taxon>Corynebacterium</taxon>
    </lineage>
</organism>